<keyword evidence="1" id="KW-1133">Transmembrane helix</keyword>
<sequence>MSSILQALRRVEEEERLEKVPLFADVGAQRSPAGRFLLLIAVFIAGVGVAVAGFYMIHPPEPAVVSAEEGRENAPVFRVEAPQAPVVAKPVVSKPAEKPSPPVVPVPKVPETSSQEQIIRIEFPEKQSIEVAPDVTPDPPTYVENKIEEMILSDSPTAPPVEDVQNLPAADASTYHLQGVRWSETPSRRIAVINSQILREGGVLDGAKILTITAEGVVLTVDGRRQFLAFSGR</sequence>
<name>A0ABM7PCG8_9BACT</name>
<dbReference type="Pfam" id="PF16537">
    <property type="entry name" value="T2SSB"/>
    <property type="match status" value="1"/>
</dbReference>
<dbReference type="EMBL" id="AP024488">
    <property type="protein sequence ID" value="BCS94744.1"/>
    <property type="molecule type" value="Genomic_DNA"/>
</dbReference>
<keyword evidence="4" id="KW-1185">Reference proteome</keyword>
<dbReference type="InterPro" id="IPR032389">
    <property type="entry name" value="GspB_C"/>
</dbReference>
<feature type="domain" description="Type II secretion system protein GspB C-terminal" evidence="2">
    <location>
        <begin position="182"/>
        <end position="225"/>
    </location>
</feature>
<evidence type="ECO:0000256" key="1">
    <source>
        <dbReference type="SAM" id="Phobius"/>
    </source>
</evidence>
<dbReference type="RefSeq" id="WP_236891043.1">
    <property type="nucleotide sequence ID" value="NZ_AP024488.1"/>
</dbReference>
<feature type="transmembrane region" description="Helical" evidence="1">
    <location>
        <begin position="36"/>
        <end position="57"/>
    </location>
</feature>
<keyword evidence="1" id="KW-0812">Transmembrane</keyword>
<keyword evidence="1" id="KW-0472">Membrane</keyword>
<evidence type="ECO:0000313" key="4">
    <source>
        <dbReference type="Proteomes" id="UP001320148"/>
    </source>
</evidence>
<gene>
    <name evidence="3" type="ORF">DSLASN_03760</name>
</gene>
<evidence type="ECO:0000259" key="2">
    <source>
        <dbReference type="Pfam" id="PF16537"/>
    </source>
</evidence>
<reference evidence="3 4" key="1">
    <citation type="submission" date="2021-02" db="EMBL/GenBank/DDBJ databases">
        <title>Complete genome of Desulfoluna sp. strain ASN36.</title>
        <authorList>
            <person name="Takahashi A."/>
            <person name="Kojima H."/>
            <person name="Fukui M."/>
        </authorList>
    </citation>
    <scope>NUCLEOTIDE SEQUENCE [LARGE SCALE GENOMIC DNA]</scope>
    <source>
        <strain evidence="3 4">ASN36</strain>
    </source>
</reference>
<proteinExistence type="predicted"/>
<accession>A0ABM7PCG8</accession>
<dbReference type="Proteomes" id="UP001320148">
    <property type="component" value="Chromosome"/>
</dbReference>
<evidence type="ECO:0000313" key="3">
    <source>
        <dbReference type="EMBL" id="BCS94744.1"/>
    </source>
</evidence>
<protein>
    <recommendedName>
        <fullName evidence="2">Type II secretion system protein GspB C-terminal domain-containing protein</fullName>
    </recommendedName>
</protein>
<organism evidence="3 4">
    <name type="scientific">Desulfoluna limicola</name>
    <dbReference type="NCBI Taxonomy" id="2810562"/>
    <lineage>
        <taxon>Bacteria</taxon>
        <taxon>Pseudomonadati</taxon>
        <taxon>Thermodesulfobacteriota</taxon>
        <taxon>Desulfobacteria</taxon>
        <taxon>Desulfobacterales</taxon>
        <taxon>Desulfolunaceae</taxon>
        <taxon>Desulfoluna</taxon>
    </lineage>
</organism>